<evidence type="ECO:0000313" key="1">
    <source>
        <dbReference type="EMBL" id="GAA4841990.1"/>
    </source>
</evidence>
<keyword evidence="2" id="KW-1185">Reference proteome</keyword>
<protein>
    <submittedName>
        <fullName evidence="1">Uncharacterized protein</fullName>
    </submittedName>
</protein>
<proteinExistence type="predicted"/>
<name>A0ABP9DE03_9BACT</name>
<gene>
    <name evidence="1" type="ORF">GCM10023331_28700</name>
</gene>
<reference evidence="2" key="1">
    <citation type="journal article" date="2019" name="Int. J. Syst. Evol. Microbiol.">
        <title>The Global Catalogue of Microorganisms (GCM) 10K type strain sequencing project: providing services to taxonomists for standard genome sequencing and annotation.</title>
        <authorList>
            <consortium name="The Broad Institute Genomics Platform"/>
            <consortium name="The Broad Institute Genome Sequencing Center for Infectious Disease"/>
            <person name="Wu L."/>
            <person name="Ma J."/>
        </authorList>
    </citation>
    <scope>NUCLEOTIDE SEQUENCE [LARGE SCALE GENOMIC DNA]</scope>
    <source>
        <strain evidence="2">JCM 18326</strain>
    </source>
</reference>
<comment type="caution">
    <text evidence="1">The sequence shown here is derived from an EMBL/GenBank/DDBJ whole genome shotgun (WGS) entry which is preliminary data.</text>
</comment>
<dbReference type="Proteomes" id="UP001500298">
    <property type="component" value="Unassembled WGS sequence"/>
</dbReference>
<accession>A0ABP9DE03</accession>
<evidence type="ECO:0000313" key="2">
    <source>
        <dbReference type="Proteomes" id="UP001500298"/>
    </source>
</evidence>
<dbReference type="EMBL" id="BAABJX010000044">
    <property type="protein sequence ID" value="GAA4841990.1"/>
    <property type="molecule type" value="Genomic_DNA"/>
</dbReference>
<sequence length="129" mass="14982">MFFVNYFISKQTHQRARTLQASPHLQLLAREKKAVVQTTSFKKRINLLSRIRKVDLYLHQEGVLLIGHQQSLGLTFYQFLWVTKGKKHFPVPNALAIRPEKVSTYLQDSGPYGLKEELVVALLISEYRI</sequence>
<organism evidence="1 2">
    <name type="scientific">Algivirga pacifica</name>
    <dbReference type="NCBI Taxonomy" id="1162670"/>
    <lineage>
        <taxon>Bacteria</taxon>
        <taxon>Pseudomonadati</taxon>
        <taxon>Bacteroidota</taxon>
        <taxon>Cytophagia</taxon>
        <taxon>Cytophagales</taxon>
        <taxon>Flammeovirgaceae</taxon>
        <taxon>Algivirga</taxon>
    </lineage>
</organism>